<dbReference type="Proteomes" id="UP001234989">
    <property type="component" value="Chromosome 9"/>
</dbReference>
<protein>
    <submittedName>
        <fullName evidence="1">Uncharacterized protein</fullName>
    </submittedName>
</protein>
<proteinExistence type="predicted"/>
<evidence type="ECO:0000313" key="1">
    <source>
        <dbReference type="EMBL" id="WMV46704.1"/>
    </source>
</evidence>
<dbReference type="AlphaFoldDB" id="A0AAF0UIX7"/>
<evidence type="ECO:0000313" key="2">
    <source>
        <dbReference type="Proteomes" id="UP001234989"/>
    </source>
</evidence>
<reference evidence="1" key="1">
    <citation type="submission" date="2023-08" db="EMBL/GenBank/DDBJ databases">
        <title>A de novo genome assembly of Solanum verrucosum Schlechtendal, a Mexican diploid species geographically isolated from the other diploid A-genome species in potato relatives.</title>
        <authorList>
            <person name="Hosaka K."/>
        </authorList>
    </citation>
    <scope>NUCLEOTIDE SEQUENCE</scope>
    <source>
        <tissue evidence="1">Young leaves</tissue>
    </source>
</reference>
<dbReference type="EMBL" id="CP133620">
    <property type="protein sequence ID" value="WMV46704.1"/>
    <property type="molecule type" value="Genomic_DNA"/>
</dbReference>
<organism evidence="1 2">
    <name type="scientific">Solanum verrucosum</name>
    <dbReference type="NCBI Taxonomy" id="315347"/>
    <lineage>
        <taxon>Eukaryota</taxon>
        <taxon>Viridiplantae</taxon>
        <taxon>Streptophyta</taxon>
        <taxon>Embryophyta</taxon>
        <taxon>Tracheophyta</taxon>
        <taxon>Spermatophyta</taxon>
        <taxon>Magnoliopsida</taxon>
        <taxon>eudicotyledons</taxon>
        <taxon>Gunneridae</taxon>
        <taxon>Pentapetalae</taxon>
        <taxon>asterids</taxon>
        <taxon>lamiids</taxon>
        <taxon>Solanales</taxon>
        <taxon>Solanaceae</taxon>
        <taxon>Solanoideae</taxon>
        <taxon>Solaneae</taxon>
        <taxon>Solanum</taxon>
    </lineage>
</organism>
<accession>A0AAF0UIX7</accession>
<sequence>MVNKGVVLRYKISEMVLEVDMEKVKVFDFELKERKGYENQVVDHLSILEAEKRDVDELEIDESFLDEQVLATTPDLIP</sequence>
<name>A0AAF0UIX7_SOLVR</name>
<keyword evidence="2" id="KW-1185">Reference proteome</keyword>
<gene>
    <name evidence="1" type="ORF">MTR67_040089</name>
</gene>